<protein>
    <recommendedName>
        <fullName evidence="4">Secreted protein</fullName>
    </recommendedName>
</protein>
<accession>A0A9P6CVX6</accession>
<reference evidence="2" key="1">
    <citation type="submission" date="2020-11" db="EMBL/GenBank/DDBJ databases">
        <authorList>
            <consortium name="DOE Joint Genome Institute"/>
            <person name="Ahrendt S."/>
            <person name="Riley R."/>
            <person name="Andreopoulos W."/>
            <person name="Labutti K."/>
            <person name="Pangilinan J."/>
            <person name="Ruiz-Duenas F.J."/>
            <person name="Barrasa J.M."/>
            <person name="Sanchez-Garcia M."/>
            <person name="Camarero S."/>
            <person name="Miyauchi S."/>
            <person name="Serrano A."/>
            <person name="Linde D."/>
            <person name="Babiker R."/>
            <person name="Drula E."/>
            <person name="Ayuso-Fernandez I."/>
            <person name="Pacheco R."/>
            <person name="Padilla G."/>
            <person name="Ferreira P."/>
            <person name="Barriuso J."/>
            <person name="Kellner H."/>
            <person name="Castanera R."/>
            <person name="Alfaro M."/>
            <person name="Ramirez L."/>
            <person name="Pisabarro A.G."/>
            <person name="Kuo A."/>
            <person name="Tritt A."/>
            <person name="Lipzen A."/>
            <person name="He G."/>
            <person name="Yan M."/>
            <person name="Ng V."/>
            <person name="Cullen D."/>
            <person name="Martin F."/>
            <person name="Rosso M.-N."/>
            <person name="Henrissat B."/>
            <person name="Hibbett D."/>
            <person name="Martinez A.T."/>
            <person name="Grigoriev I.V."/>
        </authorList>
    </citation>
    <scope>NUCLEOTIDE SEQUENCE</scope>
    <source>
        <strain evidence="2">CIRM-BRFM 674</strain>
    </source>
</reference>
<keyword evidence="1" id="KW-0732">Signal</keyword>
<evidence type="ECO:0000313" key="2">
    <source>
        <dbReference type="EMBL" id="KAF9475165.1"/>
    </source>
</evidence>
<comment type="caution">
    <text evidence="2">The sequence shown here is derived from an EMBL/GenBank/DDBJ whole genome shotgun (WGS) entry which is preliminary data.</text>
</comment>
<dbReference type="AlphaFoldDB" id="A0A9P6CVX6"/>
<gene>
    <name evidence="2" type="ORF">BDN70DRAFT_884022</name>
</gene>
<proteinExistence type="predicted"/>
<feature type="chain" id="PRO_5040173777" description="Secreted protein" evidence="1">
    <location>
        <begin position="31"/>
        <end position="87"/>
    </location>
</feature>
<organism evidence="2 3">
    <name type="scientific">Pholiota conissans</name>
    <dbReference type="NCBI Taxonomy" id="109636"/>
    <lineage>
        <taxon>Eukaryota</taxon>
        <taxon>Fungi</taxon>
        <taxon>Dikarya</taxon>
        <taxon>Basidiomycota</taxon>
        <taxon>Agaricomycotina</taxon>
        <taxon>Agaricomycetes</taxon>
        <taxon>Agaricomycetidae</taxon>
        <taxon>Agaricales</taxon>
        <taxon>Agaricineae</taxon>
        <taxon>Strophariaceae</taxon>
        <taxon>Pholiota</taxon>
    </lineage>
</organism>
<dbReference type="Proteomes" id="UP000807469">
    <property type="component" value="Unassembled WGS sequence"/>
</dbReference>
<dbReference type="EMBL" id="MU155344">
    <property type="protein sequence ID" value="KAF9475165.1"/>
    <property type="molecule type" value="Genomic_DNA"/>
</dbReference>
<feature type="signal peptide" evidence="1">
    <location>
        <begin position="1"/>
        <end position="30"/>
    </location>
</feature>
<evidence type="ECO:0000313" key="3">
    <source>
        <dbReference type="Proteomes" id="UP000807469"/>
    </source>
</evidence>
<evidence type="ECO:0008006" key="4">
    <source>
        <dbReference type="Google" id="ProtNLM"/>
    </source>
</evidence>
<evidence type="ECO:0000256" key="1">
    <source>
        <dbReference type="SAM" id="SignalP"/>
    </source>
</evidence>
<name>A0A9P6CVX6_9AGAR</name>
<sequence length="87" mass="9119">MRLARLIFMSSKSLVCVFFVSIAALRHSPAQLSSAQLSGVMWPFYPSTIGAAATRCDGTKARIVLSHLLSPLSSAPASAASGIGIRI</sequence>
<keyword evidence="3" id="KW-1185">Reference proteome</keyword>